<dbReference type="Gene3D" id="2.40.33.20">
    <property type="entry name" value="PK beta-barrel domain-like"/>
    <property type="match status" value="1"/>
</dbReference>
<evidence type="ECO:0000313" key="2">
    <source>
        <dbReference type="EMBL" id="BEP28300.1"/>
    </source>
</evidence>
<dbReference type="RefSeq" id="WP_338536626.1">
    <property type="nucleotide sequence ID" value="NZ_AP028654.1"/>
</dbReference>
<reference evidence="2 3" key="1">
    <citation type="submission" date="2023-08" db="EMBL/GenBank/DDBJ databases">
        <title>Helicovermis profunda gen. nov., sp. nov., a novel mesophilic, fermentative bacterium within the Bacillota from a deep-sea hydrothermal vent chimney.</title>
        <authorList>
            <person name="Miyazaki U."/>
            <person name="Mizutani D."/>
            <person name="Hashimoto Y."/>
            <person name="Tame A."/>
            <person name="Sawayama S."/>
            <person name="Miyazaki J."/>
            <person name="Takai K."/>
            <person name="Nakagawa S."/>
        </authorList>
    </citation>
    <scope>NUCLEOTIDE SEQUENCE [LARGE SCALE GENOMIC DNA]</scope>
    <source>
        <strain evidence="2 3">S502</strain>
    </source>
</reference>
<dbReference type="Proteomes" id="UP001321786">
    <property type="component" value="Chromosome"/>
</dbReference>
<proteinExistence type="predicted"/>
<sequence>MKAKVLSVNLSEKRGTNKYSVKKGNFIKNYGLEGDGHSGDWHRQVSIFDISSLSTMNKNEIRLCNETYSENITIEGTNLCKEEVGTKVKIGEAIFEITQIGKEYIKDPLLHTEREKIMHEEGVFAIVKESGIVKKGDSVIIIK</sequence>
<evidence type="ECO:0000313" key="3">
    <source>
        <dbReference type="Proteomes" id="UP001321786"/>
    </source>
</evidence>
<dbReference type="InterPro" id="IPR052716">
    <property type="entry name" value="MOSC_domain"/>
</dbReference>
<dbReference type="GO" id="GO:0003824">
    <property type="term" value="F:catalytic activity"/>
    <property type="evidence" value="ECO:0007669"/>
    <property type="project" value="InterPro"/>
</dbReference>
<organism evidence="2 3">
    <name type="scientific">Helicovermis profundi</name>
    <dbReference type="NCBI Taxonomy" id="3065157"/>
    <lineage>
        <taxon>Bacteria</taxon>
        <taxon>Bacillati</taxon>
        <taxon>Bacillota</taxon>
        <taxon>Clostridia</taxon>
        <taxon>Helicovermis</taxon>
    </lineage>
</organism>
<dbReference type="AlphaFoldDB" id="A0AAU9EPB8"/>
<dbReference type="EMBL" id="AP028654">
    <property type="protein sequence ID" value="BEP28300.1"/>
    <property type="molecule type" value="Genomic_DNA"/>
</dbReference>
<dbReference type="InterPro" id="IPR011037">
    <property type="entry name" value="Pyrv_Knase-like_insert_dom_sf"/>
</dbReference>
<dbReference type="GO" id="GO:0030170">
    <property type="term" value="F:pyridoxal phosphate binding"/>
    <property type="evidence" value="ECO:0007669"/>
    <property type="project" value="InterPro"/>
</dbReference>
<protein>
    <submittedName>
        <fullName evidence="2">MOSC domain-containing protein</fullName>
    </submittedName>
</protein>
<dbReference type="PANTHER" id="PTHR36930">
    <property type="entry name" value="METAL-SULFUR CLUSTER BIOSYNTHESIS PROTEINS YUAD-RELATED"/>
    <property type="match status" value="1"/>
</dbReference>
<dbReference type="PROSITE" id="PS51340">
    <property type="entry name" value="MOSC"/>
    <property type="match status" value="1"/>
</dbReference>
<dbReference type="KEGG" id="hprf:HLPR_06310"/>
<dbReference type="GO" id="GO:0030151">
    <property type="term" value="F:molybdenum ion binding"/>
    <property type="evidence" value="ECO:0007669"/>
    <property type="project" value="InterPro"/>
</dbReference>
<dbReference type="PANTHER" id="PTHR36930:SF1">
    <property type="entry name" value="MOSC DOMAIN-CONTAINING PROTEIN"/>
    <property type="match status" value="1"/>
</dbReference>
<dbReference type="SUPFAM" id="SSF50800">
    <property type="entry name" value="PK beta-barrel domain-like"/>
    <property type="match status" value="1"/>
</dbReference>
<feature type="domain" description="MOSC" evidence="1">
    <location>
        <begin position="19"/>
        <end position="142"/>
    </location>
</feature>
<accession>A0AAU9EPB8</accession>
<name>A0AAU9EPB8_9FIRM</name>
<keyword evidence="3" id="KW-1185">Reference proteome</keyword>
<dbReference type="Pfam" id="PF03473">
    <property type="entry name" value="MOSC"/>
    <property type="match status" value="1"/>
</dbReference>
<dbReference type="InterPro" id="IPR005302">
    <property type="entry name" value="MoCF_Sase_C"/>
</dbReference>
<evidence type="ECO:0000259" key="1">
    <source>
        <dbReference type="PROSITE" id="PS51340"/>
    </source>
</evidence>
<gene>
    <name evidence="2" type="ORF">HLPR_06310</name>
</gene>